<protein>
    <submittedName>
        <fullName evidence="1">Uncharacterized protein</fullName>
    </submittedName>
</protein>
<sequence>MTLHDTVLPVRLFVDRQVVIETHGGCLDLDKPTADRLLEEFKVDLAEFVLDADMMNVPENDLEDDLNETYYNEPIPTNSPHTYKRVLDRDGWKCVVVYKKEADLRSRFVLADQSKSLHSMGSEIDIYVQGIPVDLI</sequence>
<proteinExistence type="predicted"/>
<organism evidence="1 2">
    <name type="scientific">Trichomonascus ciferrii</name>
    <dbReference type="NCBI Taxonomy" id="44093"/>
    <lineage>
        <taxon>Eukaryota</taxon>
        <taxon>Fungi</taxon>
        <taxon>Dikarya</taxon>
        <taxon>Ascomycota</taxon>
        <taxon>Saccharomycotina</taxon>
        <taxon>Dipodascomycetes</taxon>
        <taxon>Dipodascales</taxon>
        <taxon>Trichomonascaceae</taxon>
        <taxon>Trichomonascus</taxon>
        <taxon>Trichomonascus ciferrii complex</taxon>
    </lineage>
</organism>
<gene>
    <name evidence="1" type="ORF">TRICI_002383</name>
</gene>
<comment type="caution">
    <text evidence="1">The sequence shown here is derived from an EMBL/GenBank/DDBJ whole genome shotgun (WGS) entry which is preliminary data.</text>
</comment>
<accession>A0A642VC25</accession>
<dbReference type="Proteomes" id="UP000761534">
    <property type="component" value="Unassembled WGS sequence"/>
</dbReference>
<dbReference type="EMBL" id="SWFS01000163">
    <property type="protein sequence ID" value="KAA8915462.1"/>
    <property type="molecule type" value="Genomic_DNA"/>
</dbReference>
<dbReference type="VEuPathDB" id="FungiDB:TRICI_002383"/>
<dbReference type="AlphaFoldDB" id="A0A642VC25"/>
<keyword evidence="2" id="KW-1185">Reference proteome</keyword>
<evidence type="ECO:0000313" key="2">
    <source>
        <dbReference type="Proteomes" id="UP000761534"/>
    </source>
</evidence>
<reference evidence="1" key="1">
    <citation type="journal article" date="2019" name="G3 (Bethesda)">
        <title>Genome Assemblies of Two Rare Opportunistic Yeast Pathogens: Diutina rugosa (syn. Candida rugosa) and Trichomonascus ciferrii (syn. Candida ciferrii).</title>
        <authorList>
            <person name="Mixao V."/>
            <person name="Saus E."/>
            <person name="Hansen A.P."/>
            <person name="Lass-Florl C."/>
            <person name="Gabaldon T."/>
        </authorList>
    </citation>
    <scope>NUCLEOTIDE SEQUENCE</scope>
    <source>
        <strain evidence="1">CBS 4856</strain>
    </source>
</reference>
<name>A0A642VC25_9ASCO</name>
<evidence type="ECO:0000313" key="1">
    <source>
        <dbReference type="EMBL" id="KAA8915462.1"/>
    </source>
</evidence>